<dbReference type="InterPro" id="IPR000253">
    <property type="entry name" value="FHA_dom"/>
</dbReference>
<proteinExistence type="predicted"/>
<evidence type="ECO:0000313" key="3">
    <source>
        <dbReference type="EMBL" id="OUP67392.1"/>
    </source>
</evidence>
<dbReference type="SUPFAM" id="SSF49879">
    <property type="entry name" value="SMAD/FHA domain"/>
    <property type="match status" value="1"/>
</dbReference>
<evidence type="ECO:0000256" key="1">
    <source>
        <dbReference type="SAM" id="Phobius"/>
    </source>
</evidence>
<dbReference type="InterPro" id="IPR008984">
    <property type="entry name" value="SMAD_FHA_dom_sf"/>
</dbReference>
<feature type="domain" description="FHA" evidence="2">
    <location>
        <begin position="94"/>
        <end position="146"/>
    </location>
</feature>
<dbReference type="CDD" id="cd00060">
    <property type="entry name" value="FHA"/>
    <property type="match status" value="1"/>
</dbReference>
<keyword evidence="1" id="KW-0472">Membrane</keyword>
<dbReference type="Gene3D" id="2.60.200.20">
    <property type="match status" value="1"/>
</dbReference>
<dbReference type="Pfam" id="PF00498">
    <property type="entry name" value="FHA"/>
    <property type="match status" value="1"/>
</dbReference>
<organism evidence="3 4">
    <name type="scientific">Anaerotruncus colihominis</name>
    <dbReference type="NCBI Taxonomy" id="169435"/>
    <lineage>
        <taxon>Bacteria</taxon>
        <taxon>Bacillati</taxon>
        <taxon>Bacillota</taxon>
        <taxon>Clostridia</taxon>
        <taxon>Eubacteriales</taxon>
        <taxon>Oscillospiraceae</taxon>
        <taxon>Anaerotruncus</taxon>
    </lineage>
</organism>
<dbReference type="PROSITE" id="PS50006">
    <property type="entry name" value="FHA_DOMAIN"/>
    <property type="match status" value="1"/>
</dbReference>
<comment type="caution">
    <text evidence="3">The sequence shown here is derived from an EMBL/GenBank/DDBJ whole genome shotgun (WGS) entry which is preliminary data.</text>
</comment>
<dbReference type="Proteomes" id="UP000196386">
    <property type="component" value="Unassembled WGS sequence"/>
</dbReference>
<evidence type="ECO:0000259" key="2">
    <source>
        <dbReference type="PROSITE" id="PS50006"/>
    </source>
</evidence>
<keyword evidence="1" id="KW-1133">Transmembrane helix</keyword>
<accession>A0A1Y4MNK0</accession>
<evidence type="ECO:0000313" key="4">
    <source>
        <dbReference type="Proteomes" id="UP000196386"/>
    </source>
</evidence>
<reference evidence="4" key="1">
    <citation type="submission" date="2017-04" db="EMBL/GenBank/DDBJ databases">
        <title>Function of individual gut microbiota members based on whole genome sequencing of pure cultures obtained from chicken caecum.</title>
        <authorList>
            <person name="Medvecky M."/>
            <person name="Cejkova D."/>
            <person name="Polansky O."/>
            <person name="Karasova D."/>
            <person name="Kubasova T."/>
            <person name="Cizek A."/>
            <person name="Rychlik I."/>
        </authorList>
    </citation>
    <scope>NUCLEOTIDE SEQUENCE [LARGE SCALE GENOMIC DNA]</scope>
    <source>
        <strain evidence="4">An175</strain>
    </source>
</reference>
<feature type="transmembrane region" description="Helical" evidence="1">
    <location>
        <begin position="38"/>
        <end position="58"/>
    </location>
</feature>
<sequence>MTMRKRAAAYGLDLLMLLFSWLCLRCLPDFIPSLTTPVLIAVLAAETILLTAIELTGGKGRRKQERKKAATVLMLLNEAERAVRTWPLEGEISLVIGRDLPDGLPGIDLADTEYSALIDAQHAVLNFTAAGWVVEDLRSKNGVSIQRPGNDAPQRIAPGVPYRITPGDILLIAGDTRIAVN</sequence>
<gene>
    <name evidence="3" type="ORF">B5F11_18540</name>
</gene>
<keyword evidence="1" id="KW-0812">Transmembrane</keyword>
<protein>
    <recommendedName>
        <fullName evidence="2">FHA domain-containing protein</fullName>
    </recommendedName>
</protein>
<dbReference type="EMBL" id="NFKP01000035">
    <property type="protein sequence ID" value="OUP67392.1"/>
    <property type="molecule type" value="Genomic_DNA"/>
</dbReference>
<name>A0A1Y4MNK0_9FIRM</name>
<dbReference type="AlphaFoldDB" id="A0A1Y4MNK0"/>